<evidence type="ECO:0000256" key="1">
    <source>
        <dbReference type="SAM" id="Phobius"/>
    </source>
</evidence>
<evidence type="ECO:0000313" key="2">
    <source>
        <dbReference type="EMBL" id="EJN58170.1"/>
    </source>
</evidence>
<dbReference type="EMBL" id="ALJD01000009">
    <property type="protein sequence ID" value="EJN58170.1"/>
    <property type="molecule type" value="Genomic_DNA"/>
</dbReference>
<organism evidence="2 3">
    <name type="scientific">Halogranum salarium B-1</name>
    <dbReference type="NCBI Taxonomy" id="1210908"/>
    <lineage>
        <taxon>Archaea</taxon>
        <taxon>Methanobacteriati</taxon>
        <taxon>Methanobacteriota</taxon>
        <taxon>Stenosarchaea group</taxon>
        <taxon>Halobacteria</taxon>
        <taxon>Halobacteriales</taxon>
        <taxon>Haloferacaceae</taxon>
    </lineage>
</organism>
<dbReference type="AlphaFoldDB" id="J2ZBZ5"/>
<gene>
    <name evidence="2" type="ORF">HSB1_35870</name>
</gene>
<keyword evidence="1" id="KW-1133">Transmembrane helix</keyword>
<dbReference type="Proteomes" id="UP000007813">
    <property type="component" value="Unassembled WGS sequence"/>
</dbReference>
<proteinExistence type="predicted"/>
<evidence type="ECO:0000313" key="3">
    <source>
        <dbReference type="Proteomes" id="UP000007813"/>
    </source>
</evidence>
<reference evidence="2 3" key="1">
    <citation type="journal article" date="2012" name="J. Bacteriol.">
        <title>Draft Genome Sequence of the Extremely Halophilic Archaeon Halogranum salarium B-1T.</title>
        <authorList>
            <person name="Kim K.K."/>
            <person name="Lee K.C."/>
            <person name="Lee J.S."/>
        </authorList>
    </citation>
    <scope>NUCLEOTIDE SEQUENCE [LARGE SCALE GENOMIC DNA]</scope>
    <source>
        <strain evidence="2 3">B-1</strain>
    </source>
</reference>
<name>J2ZBZ5_9EURY</name>
<dbReference type="RefSeq" id="WP_009732976.1">
    <property type="nucleotide sequence ID" value="NZ_ALJD01000009.1"/>
</dbReference>
<keyword evidence="1" id="KW-0812">Transmembrane</keyword>
<protein>
    <submittedName>
        <fullName evidence="2">Uncharacterized protein</fullName>
    </submittedName>
</protein>
<sequence length="83" mass="8827">MPSDDSLSEAEVRQVVRDELDGAVRHLQTTILAGFALFTGVYALLGGFDAGGLGLFVGLLGAVALVRQFRLPSPSEPEDGPRW</sequence>
<accession>J2ZBZ5</accession>
<comment type="caution">
    <text evidence="2">The sequence shown here is derived from an EMBL/GenBank/DDBJ whole genome shotgun (WGS) entry which is preliminary data.</text>
</comment>
<feature type="transmembrane region" description="Helical" evidence="1">
    <location>
        <begin position="41"/>
        <end position="66"/>
    </location>
</feature>
<keyword evidence="1" id="KW-0472">Membrane</keyword>